<feature type="transmembrane region" description="Helical" evidence="2">
    <location>
        <begin position="144"/>
        <end position="167"/>
    </location>
</feature>
<keyword evidence="2" id="KW-0472">Membrane</keyword>
<reference evidence="3 4" key="1">
    <citation type="journal article" date="2016" name="Mol. Biol. Evol.">
        <title>Comparative Genomics of Early-Diverging Mushroom-Forming Fungi Provides Insights into the Origins of Lignocellulose Decay Capabilities.</title>
        <authorList>
            <person name="Nagy L.G."/>
            <person name="Riley R."/>
            <person name="Tritt A."/>
            <person name="Adam C."/>
            <person name="Daum C."/>
            <person name="Floudas D."/>
            <person name="Sun H."/>
            <person name="Yadav J.S."/>
            <person name="Pangilinan J."/>
            <person name="Larsson K.H."/>
            <person name="Matsuura K."/>
            <person name="Barry K."/>
            <person name="Labutti K."/>
            <person name="Kuo R."/>
            <person name="Ohm R.A."/>
            <person name="Bhattacharya S.S."/>
            <person name="Shirouzu T."/>
            <person name="Yoshinaga Y."/>
            <person name="Martin F.M."/>
            <person name="Grigoriev I.V."/>
            <person name="Hibbett D.S."/>
        </authorList>
    </citation>
    <scope>NUCLEOTIDE SEQUENCE [LARGE SCALE GENOMIC DNA]</scope>
    <source>
        <strain evidence="3 4">HHB10207 ss-3</strain>
    </source>
</reference>
<evidence type="ECO:0000256" key="2">
    <source>
        <dbReference type="SAM" id="Phobius"/>
    </source>
</evidence>
<evidence type="ECO:0000313" key="4">
    <source>
        <dbReference type="Proteomes" id="UP000076798"/>
    </source>
</evidence>
<dbReference type="STRING" id="1314776.A0A166HSR1"/>
<name>A0A166HSR1_9AGAM</name>
<dbReference type="EMBL" id="KV428010">
    <property type="protein sequence ID" value="KZT43051.1"/>
    <property type="molecule type" value="Genomic_DNA"/>
</dbReference>
<protein>
    <recommendedName>
        <fullName evidence="5">MARVEL domain-containing protein</fullName>
    </recommendedName>
</protein>
<accession>A0A166HSR1</accession>
<feature type="region of interest" description="Disordered" evidence="1">
    <location>
        <begin position="210"/>
        <end position="238"/>
    </location>
</feature>
<feature type="transmembrane region" description="Helical" evidence="2">
    <location>
        <begin position="76"/>
        <end position="101"/>
    </location>
</feature>
<dbReference type="AlphaFoldDB" id="A0A166HSR1"/>
<keyword evidence="2" id="KW-1133">Transmembrane helix</keyword>
<dbReference type="OrthoDB" id="3364107at2759"/>
<evidence type="ECO:0000256" key="1">
    <source>
        <dbReference type="SAM" id="MobiDB-lite"/>
    </source>
</evidence>
<evidence type="ECO:0008006" key="5">
    <source>
        <dbReference type="Google" id="ProtNLM"/>
    </source>
</evidence>
<feature type="transmembrane region" description="Helical" evidence="2">
    <location>
        <begin position="37"/>
        <end position="56"/>
    </location>
</feature>
<gene>
    <name evidence="3" type="ORF">SISSUDRAFT_805407</name>
</gene>
<evidence type="ECO:0000313" key="3">
    <source>
        <dbReference type="EMBL" id="KZT43051.1"/>
    </source>
</evidence>
<organism evidence="3 4">
    <name type="scientific">Sistotremastrum suecicum HHB10207 ss-3</name>
    <dbReference type="NCBI Taxonomy" id="1314776"/>
    <lineage>
        <taxon>Eukaryota</taxon>
        <taxon>Fungi</taxon>
        <taxon>Dikarya</taxon>
        <taxon>Basidiomycota</taxon>
        <taxon>Agaricomycotina</taxon>
        <taxon>Agaricomycetes</taxon>
        <taxon>Sistotremastrales</taxon>
        <taxon>Sistotremastraceae</taxon>
        <taxon>Sistotremastrum</taxon>
    </lineage>
</organism>
<dbReference type="Proteomes" id="UP000076798">
    <property type="component" value="Unassembled WGS sequence"/>
</dbReference>
<keyword evidence="4" id="KW-1185">Reference proteome</keyword>
<sequence length="238" mass="26825">MVSRGNVHHLDLLHICRLVVFGTSFTFKESRYSRQRLAIVLLFSLCELGLCANNIRTTKQGVFIDEGQEVLLLSPFYFTFAAFGVATSALTLLFMVPIIIVDLLRKDAFTSMIFVELAWTAGIFHECIFEDENLSTICHQYAAIQGLAFFNWILLFGWWIVLLVLALQMRKKTQNRNIWRQSVADTNFTVAGAGFRQSLALRRMSTAPKETAMTEHASGQQTGEIHPSDPFNTHATAA</sequence>
<proteinExistence type="predicted"/>
<keyword evidence="2" id="KW-0812">Transmembrane</keyword>
<feature type="transmembrane region" description="Helical" evidence="2">
    <location>
        <begin position="108"/>
        <end position="124"/>
    </location>
</feature>